<dbReference type="GO" id="GO:0003677">
    <property type="term" value="F:DNA binding"/>
    <property type="evidence" value="ECO:0007669"/>
    <property type="project" value="InterPro"/>
</dbReference>
<dbReference type="EMBL" id="VXPY01000099">
    <property type="protein sequence ID" value="MYD91515.1"/>
    <property type="molecule type" value="Genomic_DNA"/>
</dbReference>
<dbReference type="SUPFAM" id="SSF47413">
    <property type="entry name" value="lambda repressor-like DNA-binding domains"/>
    <property type="match status" value="1"/>
</dbReference>
<sequence>MSEKYRVFDAADYVKTQQDARGLLSAAVEEDLGDGVVIRAALKYVARTQNMSALARDAGLNRGNLYKALSEDGNPTLATLLKVTRALGLRLRLEPIAHPAHGMSPAKHGISRQSLE</sequence>
<name>A0A6B1DXN1_9CHLR</name>
<dbReference type="Pfam" id="PF21716">
    <property type="entry name" value="dnstrm_HI1420"/>
    <property type="match status" value="1"/>
</dbReference>
<dbReference type="PANTHER" id="PTHR40275:SF1">
    <property type="entry name" value="SSL7038 PROTEIN"/>
    <property type="match status" value="1"/>
</dbReference>
<proteinExistence type="predicted"/>
<gene>
    <name evidence="1" type="ORF">F4Y08_14480</name>
</gene>
<dbReference type="AlphaFoldDB" id="A0A6B1DXN1"/>
<dbReference type="PANTHER" id="PTHR40275">
    <property type="entry name" value="SSL7038 PROTEIN"/>
    <property type="match status" value="1"/>
</dbReference>
<accession>A0A6B1DXN1</accession>
<evidence type="ECO:0000313" key="1">
    <source>
        <dbReference type="EMBL" id="MYD91515.1"/>
    </source>
</evidence>
<dbReference type="InterPro" id="IPR014057">
    <property type="entry name" value="HI1420"/>
</dbReference>
<dbReference type="Gene3D" id="1.10.260.40">
    <property type="entry name" value="lambda repressor-like DNA-binding domains"/>
    <property type="match status" value="1"/>
</dbReference>
<reference evidence="1" key="1">
    <citation type="submission" date="2019-09" db="EMBL/GenBank/DDBJ databases">
        <title>Characterisation of the sponge microbiome using genome-centric metagenomics.</title>
        <authorList>
            <person name="Engelberts J.P."/>
            <person name="Robbins S.J."/>
            <person name="De Goeij J.M."/>
            <person name="Aranda M."/>
            <person name="Bell S.C."/>
            <person name="Webster N.S."/>
        </authorList>
    </citation>
    <scope>NUCLEOTIDE SEQUENCE</scope>
    <source>
        <strain evidence="1">SB0662_bin_9</strain>
    </source>
</reference>
<comment type="caution">
    <text evidence="1">The sequence shown here is derived from an EMBL/GenBank/DDBJ whole genome shotgun (WGS) entry which is preliminary data.</text>
</comment>
<dbReference type="NCBIfam" id="TIGR02684">
    <property type="entry name" value="dnstrm_HI1420"/>
    <property type="match status" value="1"/>
</dbReference>
<dbReference type="InterPro" id="IPR010982">
    <property type="entry name" value="Lambda_DNA-bd_dom_sf"/>
</dbReference>
<organism evidence="1">
    <name type="scientific">Caldilineaceae bacterium SB0662_bin_9</name>
    <dbReference type="NCBI Taxonomy" id="2605258"/>
    <lineage>
        <taxon>Bacteria</taxon>
        <taxon>Bacillati</taxon>
        <taxon>Chloroflexota</taxon>
        <taxon>Caldilineae</taxon>
        <taxon>Caldilineales</taxon>
        <taxon>Caldilineaceae</taxon>
    </lineage>
</organism>
<protein>
    <submittedName>
        <fullName evidence="1">Putative addiction module antidote protein</fullName>
    </submittedName>
</protein>